<keyword evidence="2" id="KW-0378">Hydrolase</keyword>
<feature type="domain" description="Helicase ATP-binding" evidence="4">
    <location>
        <begin position="174"/>
        <end position="285"/>
    </location>
</feature>
<comment type="caution">
    <text evidence="6">The sequence shown here is derived from an EMBL/GenBank/DDBJ whole genome shotgun (WGS) entry which is preliminary data.</text>
</comment>
<evidence type="ECO:0000313" key="7">
    <source>
        <dbReference type="Proteomes" id="UP001152049"/>
    </source>
</evidence>
<reference evidence="6" key="1">
    <citation type="submission" date="2022-09" db="EMBL/GenBank/DDBJ databases">
        <title>Fusarium specimens isolated from Avocado Roots.</title>
        <authorList>
            <person name="Stajich J."/>
            <person name="Roper C."/>
            <person name="Heimlech-Rivalta G."/>
        </authorList>
    </citation>
    <scope>NUCLEOTIDE SEQUENCE</scope>
    <source>
        <strain evidence="6">CF00136</strain>
    </source>
</reference>
<dbReference type="GO" id="GO:0005524">
    <property type="term" value="F:ATP binding"/>
    <property type="evidence" value="ECO:0007669"/>
    <property type="project" value="UniProtKB-KW"/>
</dbReference>
<evidence type="ECO:0000313" key="6">
    <source>
        <dbReference type="EMBL" id="KAJ4267107.1"/>
    </source>
</evidence>
<proteinExistence type="predicted"/>
<keyword evidence="3" id="KW-0067">ATP-binding</keyword>
<dbReference type="Pfam" id="PF00176">
    <property type="entry name" value="SNF2-rel_dom"/>
    <property type="match status" value="1"/>
</dbReference>
<dbReference type="GO" id="GO:0016787">
    <property type="term" value="F:hydrolase activity"/>
    <property type="evidence" value="ECO:0007669"/>
    <property type="project" value="UniProtKB-KW"/>
</dbReference>
<dbReference type="AlphaFoldDB" id="A0A9W8SAJ2"/>
<dbReference type="CDD" id="cd18793">
    <property type="entry name" value="SF2_C_SNF"/>
    <property type="match status" value="1"/>
</dbReference>
<dbReference type="CDD" id="cd18008">
    <property type="entry name" value="DEXDc_SHPRH-like"/>
    <property type="match status" value="1"/>
</dbReference>
<dbReference type="Gene3D" id="3.40.50.10810">
    <property type="entry name" value="Tandem AAA-ATPase domain"/>
    <property type="match status" value="1"/>
</dbReference>
<evidence type="ECO:0000259" key="5">
    <source>
        <dbReference type="PROSITE" id="PS51194"/>
    </source>
</evidence>
<dbReference type="InterPro" id="IPR050628">
    <property type="entry name" value="SNF2_RAD54_helicase_TF"/>
</dbReference>
<feature type="domain" description="Helicase C-terminal" evidence="5">
    <location>
        <begin position="514"/>
        <end position="669"/>
    </location>
</feature>
<dbReference type="InterPro" id="IPR049730">
    <property type="entry name" value="SNF2/RAD54-like_C"/>
</dbReference>
<dbReference type="PROSITE" id="PS51192">
    <property type="entry name" value="HELICASE_ATP_BIND_1"/>
    <property type="match status" value="1"/>
</dbReference>
<evidence type="ECO:0000256" key="3">
    <source>
        <dbReference type="ARBA" id="ARBA00022840"/>
    </source>
</evidence>
<dbReference type="InterPro" id="IPR001650">
    <property type="entry name" value="Helicase_C-like"/>
</dbReference>
<dbReference type="GO" id="GO:0005634">
    <property type="term" value="C:nucleus"/>
    <property type="evidence" value="ECO:0007669"/>
    <property type="project" value="TreeGrafter"/>
</dbReference>
<accession>A0A9W8SAJ2</accession>
<dbReference type="SMART" id="SM00490">
    <property type="entry name" value="HELICc"/>
    <property type="match status" value="1"/>
</dbReference>
<sequence length="683" mass="76724">MERRDEAYFLSADSDAKTKEMSVLDCHTARILMHAAEKVEDVSFVAVLAVEHFHPKRGKATRKRSPIEATINVYGPRHLIDDVDQVLSEVDAYLQHPVFLEPEIAYFNPQYLYPDQEKIDLRHLIGPIPEKAKSDTSRAIDEALECLDGWAEVSPTNFEVNKLDDIINPFLIDTRLKDRFRPQALKTAIFHGNKRVKEGHSLLGNDVVLTTYHTLEKDNTGCKVLKSINWSRIVLDEAHQIRNSTIKISKAAVSLESETRWYLTGTPIQNSFDDLRSLLQFLRFEPFCQNKVFEEHIIKPFRPDQGCGVDPSRNLRAMLKTCCLRRTQTKLNLPSVTTQRVTVTPTEAEKASFTHILEQCREDFDRIAGKDMGSKKPNVLFSAIMKLRRVCNHGIIPIDVTNPKRSSQLAVPKTRKNGSRSLSTEPGCDFCGGKNDDDDVLLENLDSCPLCGRLQPGKDGDMYNLALSPQGLSPSSFVGTPTSEPDTPGYTTSKFNDLPPSIGLMEQSSKMSAVVESIKASCLDDDSKSVVFSSWRDTLDILARILFANGIEFVQVDGRNPLTGRTELLSRFRESPSVRVLLISINTGAVGLTLTEANMVHIVEPQWNPSIEEQAVARVVRMGQTRPVTIFKYITAGSVEQTVVKLQEKKTRIIKLSMQNKDDADSDMNLDSFKFAIDPNEWQ</sequence>
<evidence type="ECO:0000256" key="1">
    <source>
        <dbReference type="ARBA" id="ARBA00022741"/>
    </source>
</evidence>
<dbReference type="PANTHER" id="PTHR45626:SF22">
    <property type="entry name" value="DNA REPAIR PROTEIN RAD5"/>
    <property type="match status" value="1"/>
</dbReference>
<dbReference type="EMBL" id="JAOQAZ010000004">
    <property type="protein sequence ID" value="KAJ4267107.1"/>
    <property type="molecule type" value="Genomic_DNA"/>
</dbReference>
<evidence type="ECO:0000259" key="4">
    <source>
        <dbReference type="PROSITE" id="PS51192"/>
    </source>
</evidence>
<dbReference type="GO" id="GO:0006281">
    <property type="term" value="P:DNA repair"/>
    <property type="evidence" value="ECO:0007669"/>
    <property type="project" value="TreeGrafter"/>
</dbReference>
<dbReference type="SUPFAM" id="SSF52540">
    <property type="entry name" value="P-loop containing nucleoside triphosphate hydrolases"/>
    <property type="match status" value="2"/>
</dbReference>
<keyword evidence="7" id="KW-1185">Reference proteome</keyword>
<dbReference type="InterPro" id="IPR000330">
    <property type="entry name" value="SNF2_N"/>
</dbReference>
<gene>
    <name evidence="6" type="ORF">NW762_003205</name>
</gene>
<dbReference type="OrthoDB" id="448448at2759"/>
<dbReference type="PROSITE" id="PS51194">
    <property type="entry name" value="HELICASE_CTER"/>
    <property type="match status" value="1"/>
</dbReference>
<dbReference type="InterPro" id="IPR014001">
    <property type="entry name" value="Helicase_ATP-bd"/>
</dbReference>
<dbReference type="PANTHER" id="PTHR45626">
    <property type="entry name" value="TRANSCRIPTION TERMINATION FACTOR 2-RELATED"/>
    <property type="match status" value="1"/>
</dbReference>
<dbReference type="Gene3D" id="3.40.50.300">
    <property type="entry name" value="P-loop containing nucleotide triphosphate hydrolases"/>
    <property type="match status" value="1"/>
</dbReference>
<dbReference type="GO" id="GO:0008094">
    <property type="term" value="F:ATP-dependent activity, acting on DNA"/>
    <property type="evidence" value="ECO:0007669"/>
    <property type="project" value="TreeGrafter"/>
</dbReference>
<protein>
    <submittedName>
        <fullName evidence="6">Uncharacterized protein</fullName>
    </submittedName>
</protein>
<dbReference type="Proteomes" id="UP001152049">
    <property type="component" value="Unassembled WGS sequence"/>
</dbReference>
<dbReference type="Pfam" id="PF00271">
    <property type="entry name" value="Helicase_C"/>
    <property type="match status" value="1"/>
</dbReference>
<organism evidence="6 7">
    <name type="scientific">Fusarium torreyae</name>
    <dbReference type="NCBI Taxonomy" id="1237075"/>
    <lineage>
        <taxon>Eukaryota</taxon>
        <taxon>Fungi</taxon>
        <taxon>Dikarya</taxon>
        <taxon>Ascomycota</taxon>
        <taxon>Pezizomycotina</taxon>
        <taxon>Sordariomycetes</taxon>
        <taxon>Hypocreomycetidae</taxon>
        <taxon>Hypocreales</taxon>
        <taxon>Nectriaceae</taxon>
        <taxon>Fusarium</taxon>
    </lineage>
</organism>
<dbReference type="InterPro" id="IPR027417">
    <property type="entry name" value="P-loop_NTPase"/>
</dbReference>
<evidence type="ECO:0000256" key="2">
    <source>
        <dbReference type="ARBA" id="ARBA00022801"/>
    </source>
</evidence>
<dbReference type="InterPro" id="IPR038718">
    <property type="entry name" value="SNF2-like_sf"/>
</dbReference>
<keyword evidence="1" id="KW-0547">Nucleotide-binding</keyword>
<name>A0A9W8SAJ2_9HYPO</name>